<keyword evidence="2" id="KW-0732">Signal</keyword>
<dbReference type="KEGG" id="whr:OG579_02310"/>
<feature type="chain" id="PRO_5043648843" description="Lipoprotein" evidence="2">
    <location>
        <begin position="23"/>
        <end position="350"/>
    </location>
</feature>
<dbReference type="InterPro" id="IPR015943">
    <property type="entry name" value="WD40/YVTN_repeat-like_dom_sf"/>
</dbReference>
<feature type="region of interest" description="Disordered" evidence="1">
    <location>
        <begin position="35"/>
        <end position="63"/>
    </location>
</feature>
<dbReference type="SUPFAM" id="SSF50969">
    <property type="entry name" value="YVTN repeat-like/Quinoprotein amine dehydrogenase"/>
    <property type="match status" value="1"/>
</dbReference>
<evidence type="ECO:0008006" key="5">
    <source>
        <dbReference type="Google" id="ProtNLM"/>
    </source>
</evidence>
<proteinExistence type="predicted"/>
<dbReference type="PROSITE" id="PS51257">
    <property type="entry name" value="PROKAR_LIPOPROTEIN"/>
    <property type="match status" value="1"/>
</dbReference>
<reference evidence="3 4" key="1">
    <citation type="submission" date="2022-10" db="EMBL/GenBank/DDBJ databases">
        <title>The complete genomes of actinobacterial strains from the NBC collection.</title>
        <authorList>
            <person name="Joergensen T.S."/>
            <person name="Alvarez Arevalo M."/>
            <person name="Sterndorff E.B."/>
            <person name="Faurdal D."/>
            <person name="Vuksanovic O."/>
            <person name="Mourched A.-S."/>
            <person name="Charusanti P."/>
            <person name="Shaw S."/>
            <person name="Blin K."/>
            <person name="Weber T."/>
        </authorList>
    </citation>
    <scope>NUCLEOTIDE SEQUENCE [LARGE SCALE GENOMIC DNA]</scope>
    <source>
        <strain evidence="3 4">NBC_00319</strain>
    </source>
</reference>
<protein>
    <recommendedName>
        <fullName evidence="5">Lipoprotein</fullName>
    </recommendedName>
</protein>
<dbReference type="AlphaFoldDB" id="A0AAU4K3M3"/>
<dbReference type="EMBL" id="CP108021">
    <property type="protein sequence ID" value="WUM20688.1"/>
    <property type="molecule type" value="Genomic_DNA"/>
</dbReference>
<dbReference type="InterPro" id="IPR011044">
    <property type="entry name" value="Quino_amine_DH_bsu"/>
</dbReference>
<keyword evidence="4" id="KW-1185">Reference proteome</keyword>
<evidence type="ECO:0000313" key="3">
    <source>
        <dbReference type="EMBL" id="WUM20688.1"/>
    </source>
</evidence>
<gene>
    <name evidence="3" type="ORF">OG579_02310</name>
</gene>
<evidence type="ECO:0000256" key="1">
    <source>
        <dbReference type="SAM" id="MobiDB-lite"/>
    </source>
</evidence>
<organism evidence="3 4">
    <name type="scientific">Williamsia herbipolensis</name>
    <dbReference type="NCBI Taxonomy" id="1603258"/>
    <lineage>
        <taxon>Bacteria</taxon>
        <taxon>Bacillati</taxon>
        <taxon>Actinomycetota</taxon>
        <taxon>Actinomycetes</taxon>
        <taxon>Mycobacteriales</taxon>
        <taxon>Nocardiaceae</taxon>
        <taxon>Williamsia</taxon>
    </lineage>
</organism>
<dbReference type="Gene3D" id="2.130.10.10">
    <property type="entry name" value="YVTN repeat-like/Quinoprotein amine dehydrogenase"/>
    <property type="match status" value="1"/>
</dbReference>
<evidence type="ECO:0000256" key="2">
    <source>
        <dbReference type="SAM" id="SignalP"/>
    </source>
</evidence>
<accession>A0AAU4K3M3</accession>
<sequence length="350" mass="35190">MPATRPAARHAAARHTAGAVLAAVLLVAVSACGSGSSDSPDVATTIPQTALPAPTGTDRPAGSVVAAPASTSLVLDSAGKRVVVLGADRRSVVVYSTAAPTAPVVTRTIPLPEAVSSIGAVSGDDLVAVAPSTLVDVDLATGVAQGHDVAVGEPLSVGRLSNGSVIIGTADGKIVEVGADRRVVRTVDGLVRVDELAVAARAGKSDQVVALDRAQSSVTSVDMSDGSLGEALRTGDGATNLVVDHYGRFLATDTRGGEFLGFDGDPLLTKFRYPVADGPYAVGYDDVRNLAWVATTGDNEAIAFDLASGIPTEKRRVATVGQADAMVVDSATGTVYLLSARGDGLQAVSG</sequence>
<name>A0AAU4K3M3_9NOCA</name>
<evidence type="ECO:0000313" key="4">
    <source>
        <dbReference type="Proteomes" id="UP001432128"/>
    </source>
</evidence>
<feature type="signal peptide" evidence="2">
    <location>
        <begin position="1"/>
        <end position="22"/>
    </location>
</feature>
<dbReference type="Proteomes" id="UP001432128">
    <property type="component" value="Chromosome"/>
</dbReference>
<dbReference type="RefSeq" id="WP_328857926.1">
    <property type="nucleotide sequence ID" value="NZ_CP108021.1"/>
</dbReference>